<keyword evidence="2" id="KW-1185">Reference proteome</keyword>
<gene>
    <name evidence="1" type="ORF">INT48_003674</name>
</gene>
<sequence>MFSIFTPPHLDFTTESILSLCAPSATTAPRSLRSHIPLVYIGLAPSSTYFRTINMSFQDYSAHCINAIDFEERLDLHLNGLYRDPSGIKHPIVVEMDLDSTTEPSLVFTQDIDAFIASNTRTLPVNDGIRCKVTLAPSHKSKMRLLEYGTYTIRNEVVNMKDIPHTMLCVVESYGLLKWYISFPGVYTANYIDSSSSGDETPTTMQYLFLSVW</sequence>
<organism evidence="1 2">
    <name type="scientific">Thamnidium elegans</name>
    <dbReference type="NCBI Taxonomy" id="101142"/>
    <lineage>
        <taxon>Eukaryota</taxon>
        <taxon>Fungi</taxon>
        <taxon>Fungi incertae sedis</taxon>
        <taxon>Mucoromycota</taxon>
        <taxon>Mucoromycotina</taxon>
        <taxon>Mucoromycetes</taxon>
        <taxon>Mucorales</taxon>
        <taxon>Mucorineae</taxon>
        <taxon>Mucoraceae</taxon>
        <taxon>Thamnidium</taxon>
    </lineage>
</organism>
<dbReference type="EMBL" id="JAEPRE010000314">
    <property type="protein sequence ID" value="KAG2229070.1"/>
    <property type="molecule type" value="Genomic_DNA"/>
</dbReference>
<name>A0A8H7VQ99_9FUNG</name>
<reference evidence="1" key="1">
    <citation type="submission" date="2021-01" db="EMBL/GenBank/DDBJ databases">
        <title>Metabolic potential, ecology and presence of endohyphal bacteria is reflected in genomic diversity of Mucoromycotina.</title>
        <authorList>
            <person name="Muszewska A."/>
            <person name="Okrasinska A."/>
            <person name="Steczkiewicz K."/>
            <person name="Drgas O."/>
            <person name="Orlowska M."/>
            <person name="Perlinska-Lenart U."/>
            <person name="Aleksandrzak-Piekarczyk T."/>
            <person name="Szatraj K."/>
            <person name="Zielenkiewicz U."/>
            <person name="Pilsyk S."/>
            <person name="Malc E."/>
            <person name="Mieczkowski P."/>
            <person name="Kruszewska J.S."/>
            <person name="Biernat P."/>
            <person name="Pawlowska J."/>
        </authorList>
    </citation>
    <scope>NUCLEOTIDE SEQUENCE</scope>
    <source>
        <strain evidence="1">WA0000018081</strain>
    </source>
</reference>
<evidence type="ECO:0000313" key="2">
    <source>
        <dbReference type="Proteomes" id="UP000613177"/>
    </source>
</evidence>
<comment type="caution">
    <text evidence="1">The sequence shown here is derived from an EMBL/GenBank/DDBJ whole genome shotgun (WGS) entry which is preliminary data.</text>
</comment>
<proteinExistence type="predicted"/>
<accession>A0A8H7VQ99</accession>
<dbReference type="AlphaFoldDB" id="A0A8H7VQ99"/>
<evidence type="ECO:0000313" key="1">
    <source>
        <dbReference type="EMBL" id="KAG2229070.1"/>
    </source>
</evidence>
<dbReference type="Proteomes" id="UP000613177">
    <property type="component" value="Unassembled WGS sequence"/>
</dbReference>
<protein>
    <submittedName>
        <fullName evidence="1">Uncharacterized protein</fullName>
    </submittedName>
</protein>